<dbReference type="EMBL" id="LWBS01000231">
    <property type="protein sequence ID" value="OAP93932.1"/>
    <property type="molecule type" value="Genomic_DNA"/>
</dbReference>
<evidence type="ECO:0000256" key="1">
    <source>
        <dbReference type="ARBA" id="ARBA00009981"/>
    </source>
</evidence>
<comment type="similarity">
    <text evidence="1">Belongs to the phD/YefM antitoxin family.</text>
</comment>
<name>A0A179BQM0_RHILE</name>
<reference evidence="2" key="1">
    <citation type="submission" date="2016-04" db="EMBL/GenBank/DDBJ databases">
        <title>Fast-growing isolate from the root nodules of Vavilovia formosa.</title>
        <authorList>
            <person name="Kimeklis A."/>
            <person name="Safronova V."/>
            <person name="Belimov A."/>
            <person name="Andronov E."/>
        </authorList>
    </citation>
    <scope>NUCLEOTIDE SEQUENCE [LARGE SCALE GENOMIC DNA]</scope>
    <source>
        <strain evidence="2">Vaf-46</strain>
    </source>
</reference>
<dbReference type="AlphaFoldDB" id="A0A179BQM0"/>
<comment type="caution">
    <text evidence="2">The sequence shown here is derived from an EMBL/GenBank/DDBJ whole genome shotgun (WGS) entry which is preliminary data.</text>
</comment>
<sequence length="84" mass="9456">MGAALQIPASDFSRHFGRVREAVHKAGVIEVTSHNRVVGAYISADELEHFNRLKRREVQVLHVSEIDDELLTEIENAEYGVISK</sequence>
<gene>
    <name evidence="2" type="ORF">A4U53_22870</name>
</gene>
<dbReference type="NCBIfam" id="TIGR01552">
    <property type="entry name" value="phd_fam"/>
    <property type="match status" value="1"/>
</dbReference>
<protein>
    <recommendedName>
        <fullName evidence="3">Antitoxin</fullName>
    </recommendedName>
</protein>
<evidence type="ECO:0008006" key="3">
    <source>
        <dbReference type="Google" id="ProtNLM"/>
    </source>
</evidence>
<proteinExistence type="inferred from homology"/>
<dbReference type="SUPFAM" id="SSF143120">
    <property type="entry name" value="YefM-like"/>
    <property type="match status" value="1"/>
</dbReference>
<dbReference type="InterPro" id="IPR036165">
    <property type="entry name" value="YefM-like_sf"/>
</dbReference>
<organism evidence="2">
    <name type="scientific">Rhizobium leguminosarum</name>
    <dbReference type="NCBI Taxonomy" id="384"/>
    <lineage>
        <taxon>Bacteria</taxon>
        <taxon>Pseudomonadati</taxon>
        <taxon>Pseudomonadota</taxon>
        <taxon>Alphaproteobacteria</taxon>
        <taxon>Hyphomicrobiales</taxon>
        <taxon>Rhizobiaceae</taxon>
        <taxon>Rhizobium/Agrobacterium group</taxon>
        <taxon>Rhizobium</taxon>
    </lineage>
</organism>
<accession>A0A179BQM0</accession>
<evidence type="ECO:0000313" key="2">
    <source>
        <dbReference type="EMBL" id="OAP93932.1"/>
    </source>
</evidence>